<dbReference type="PANTHER" id="PTHR30302">
    <property type="entry name" value="HYDROGENASE 1 MATURATION PROTEASE"/>
    <property type="match status" value="1"/>
</dbReference>
<dbReference type="RefSeq" id="WP_039643211.1">
    <property type="nucleotide sequence ID" value="NZ_JXBL01000001.1"/>
</dbReference>
<keyword evidence="2" id="KW-1185">Reference proteome</keyword>
<dbReference type="EMBL" id="JXBL01000001">
    <property type="protein sequence ID" value="KIE41450.1"/>
    <property type="molecule type" value="Genomic_DNA"/>
</dbReference>
<name>A0A0C1U0Y5_9BACT</name>
<dbReference type="InterPro" id="IPR023430">
    <property type="entry name" value="Pept_HybD-like_dom_sf"/>
</dbReference>
<comment type="caution">
    <text evidence="1">The sequence shown here is derived from an EMBL/GenBank/DDBJ whole genome shotgun (WGS) entry which is preliminary data.</text>
</comment>
<evidence type="ECO:0000313" key="1">
    <source>
        <dbReference type="EMBL" id="KIE41450.1"/>
    </source>
</evidence>
<dbReference type="Gene3D" id="3.40.50.1450">
    <property type="entry name" value="HybD-like"/>
    <property type="match status" value="1"/>
</dbReference>
<dbReference type="Proteomes" id="UP000031433">
    <property type="component" value="Unassembled WGS sequence"/>
</dbReference>
<dbReference type="GO" id="GO:0016485">
    <property type="term" value="P:protein processing"/>
    <property type="evidence" value="ECO:0007669"/>
    <property type="project" value="TreeGrafter"/>
</dbReference>
<proteinExistence type="predicted"/>
<accession>A0A0C1U0Y5</accession>
<organism evidence="1 2">
    <name type="scientific">Geobacter soli</name>
    <dbReference type="NCBI Taxonomy" id="1510391"/>
    <lineage>
        <taxon>Bacteria</taxon>
        <taxon>Pseudomonadati</taxon>
        <taxon>Thermodesulfobacteriota</taxon>
        <taxon>Desulfuromonadia</taxon>
        <taxon>Geobacterales</taxon>
        <taxon>Geobacteraceae</taxon>
        <taxon>Geobacter</taxon>
    </lineage>
</organism>
<dbReference type="InterPro" id="IPR000671">
    <property type="entry name" value="Peptidase_A31"/>
</dbReference>
<sequence length="151" mass="15531">MVLLIGYGNRLRRDDGAGAVLPAMVEGGSPLGSVRSVEAHQLLPEMAEEIAAPEVTGVIFFDACPAAGGMSSVAALPLTASSGEGALGHHLAPELLLAYAGKLYGRTPPAWLVTVPGEDFSHGEGFSDRARANLAEAGRVARDLVRRLSGG</sequence>
<dbReference type="AlphaFoldDB" id="A0A0C1U0Y5"/>
<dbReference type="SUPFAM" id="SSF53163">
    <property type="entry name" value="HybD-like"/>
    <property type="match status" value="1"/>
</dbReference>
<evidence type="ECO:0000313" key="2">
    <source>
        <dbReference type="Proteomes" id="UP000031433"/>
    </source>
</evidence>
<dbReference type="PANTHER" id="PTHR30302:SF5">
    <property type="entry name" value="SLR1876 PROTEIN"/>
    <property type="match status" value="1"/>
</dbReference>
<reference evidence="1 2" key="1">
    <citation type="submission" date="2015-01" db="EMBL/GenBank/DDBJ databases">
        <title>Genome sequence of the anaerobic bacterium Geobacter soli GSS01, a dissimilatory Fe(III) reducer from soil.</title>
        <authorList>
            <person name="Yang G."/>
            <person name="Zhou S."/>
        </authorList>
    </citation>
    <scope>NUCLEOTIDE SEQUENCE [LARGE SCALE GENOMIC DNA]</scope>
    <source>
        <strain evidence="1 2">GSS01</strain>
    </source>
</reference>
<dbReference type="GO" id="GO:0008047">
    <property type="term" value="F:enzyme activator activity"/>
    <property type="evidence" value="ECO:0007669"/>
    <property type="project" value="InterPro"/>
</dbReference>
<dbReference type="GO" id="GO:0004175">
    <property type="term" value="F:endopeptidase activity"/>
    <property type="evidence" value="ECO:0007669"/>
    <property type="project" value="TreeGrafter"/>
</dbReference>
<gene>
    <name evidence="1" type="ORF">SE37_01785</name>
</gene>
<protein>
    <submittedName>
        <fullName evidence="1">Hydrogenase</fullName>
    </submittedName>
</protein>